<comment type="subcellular location">
    <subcellularLocation>
        <location evidence="1">Cell membrane</location>
        <topology evidence="1">Multi-pass membrane protein</topology>
    </subcellularLocation>
</comment>
<dbReference type="PANTHER" id="PTHR33121">
    <property type="entry name" value="CYCLIC DI-GMP PHOSPHODIESTERASE PDEF"/>
    <property type="match status" value="1"/>
</dbReference>
<dbReference type="EMBL" id="CAADAT010000010">
    <property type="protein sequence ID" value="VFD54465.1"/>
    <property type="molecule type" value="Genomic_DNA"/>
</dbReference>
<evidence type="ECO:0000259" key="8">
    <source>
        <dbReference type="PROSITE" id="PS50887"/>
    </source>
</evidence>
<organism evidence="9 10">
    <name type="scientific">Clostridioides difficile</name>
    <name type="common">Peptoclostridium difficile</name>
    <dbReference type="NCBI Taxonomy" id="1496"/>
    <lineage>
        <taxon>Bacteria</taxon>
        <taxon>Bacillati</taxon>
        <taxon>Bacillota</taxon>
        <taxon>Clostridia</taxon>
        <taxon>Peptostreptococcales</taxon>
        <taxon>Peptostreptococcaceae</taxon>
        <taxon>Clostridioides</taxon>
    </lineage>
</organism>
<dbReference type="InterPro" id="IPR029787">
    <property type="entry name" value="Nucleotide_cyclase"/>
</dbReference>
<dbReference type="InterPro" id="IPR043128">
    <property type="entry name" value="Rev_trsase/Diguanyl_cyclase"/>
</dbReference>
<dbReference type="GO" id="GO:0071111">
    <property type="term" value="F:cyclic-guanylate-specific phosphodiesterase activity"/>
    <property type="evidence" value="ECO:0007669"/>
    <property type="project" value="InterPro"/>
</dbReference>
<dbReference type="SUPFAM" id="SSF141868">
    <property type="entry name" value="EAL domain-like"/>
    <property type="match status" value="1"/>
</dbReference>
<name>A0AAX3GZV2_CLODI</name>
<evidence type="ECO:0000256" key="5">
    <source>
        <dbReference type="ARBA" id="ARBA00023136"/>
    </source>
</evidence>
<dbReference type="NCBIfam" id="TIGR00254">
    <property type="entry name" value="GGDEF"/>
    <property type="match status" value="1"/>
</dbReference>
<evidence type="ECO:0000256" key="2">
    <source>
        <dbReference type="ARBA" id="ARBA00022475"/>
    </source>
</evidence>
<dbReference type="Pfam" id="PF00563">
    <property type="entry name" value="EAL"/>
    <property type="match status" value="1"/>
</dbReference>
<dbReference type="CDD" id="cd18774">
    <property type="entry name" value="PDC2_HK_sensor"/>
    <property type="match status" value="1"/>
</dbReference>
<dbReference type="Pfam" id="PF02743">
    <property type="entry name" value="dCache_1"/>
    <property type="match status" value="1"/>
</dbReference>
<dbReference type="Gene3D" id="3.30.70.270">
    <property type="match status" value="1"/>
</dbReference>
<dbReference type="GO" id="GO:0005886">
    <property type="term" value="C:plasma membrane"/>
    <property type="evidence" value="ECO:0007669"/>
    <property type="project" value="UniProtKB-SubCell"/>
</dbReference>
<keyword evidence="4 6" id="KW-1133">Transmembrane helix</keyword>
<evidence type="ECO:0000313" key="10">
    <source>
        <dbReference type="Proteomes" id="UP000346772"/>
    </source>
</evidence>
<keyword evidence="5 6" id="KW-0472">Membrane</keyword>
<dbReference type="SMART" id="SM00267">
    <property type="entry name" value="GGDEF"/>
    <property type="match status" value="1"/>
</dbReference>
<feature type="domain" description="GGDEF" evidence="8">
    <location>
        <begin position="349"/>
        <end position="482"/>
    </location>
</feature>
<dbReference type="Gene3D" id="3.20.20.450">
    <property type="entry name" value="EAL domain"/>
    <property type="match status" value="1"/>
</dbReference>
<dbReference type="AlphaFoldDB" id="A0AAX3GZV2"/>
<dbReference type="SMART" id="SM00052">
    <property type="entry name" value="EAL"/>
    <property type="match status" value="1"/>
</dbReference>
<dbReference type="InterPro" id="IPR033479">
    <property type="entry name" value="dCache_1"/>
</dbReference>
<dbReference type="SUPFAM" id="SSF55073">
    <property type="entry name" value="Nucleotide cyclase"/>
    <property type="match status" value="1"/>
</dbReference>
<accession>A0AAX3GZV2</accession>
<sequence>MNFENTKNKKIIATLLLTLLIIVSLTCVTFIMNLNKVTHNETERYLIEISQSISTTIDVKCKSIFKTLYSVGDTYFEVNDSDKEVNKYLSKKLKLFEFDWLGIINSNGNFISALKDTGNVKGQDFYIKALQGKETITPVKSPFGTYGILYSVPLYKDDKIVGAVAAWNTIDTMRNLLSVESFNGEGFSQIIDQNGNFIVSSANKNAPKNVVNFFDMIEHKGKQVDKNKLDEMKTNLKKNKTGSMYYTLDDGISKAMHYIPLQEENLYLLSIVPTKTASAQFDLLLKKAILINILIVILFLLLIILIMFINQKNRAQLIKIAYVDSVTKGYSKARFDMEAKKIIQSSSSESYSLVSINIQKFKLINDSFGSEAGDKTLKYIHDVISNYLKPEELLCRVSNDQFNVLIKTIPQKEILSYIENITNDINSFNKNEECKYFIALSIGVYKIDDPNLPLVSIQDRANVARKNNKGNIGNHPLYTCVFYSDLERLKMIKEKEMENRMEEALNNNEFIVYLQPKISLKDNTIVGAEALVRWQEPNKGLIPPDEFIPFFEKNGFITKLDHYVFEKVCSMIRKWIDNGETPIPVSVNFSRANLNNIDFLEKYRMIRNKYDIPAKLLEIELTETLVFENLQKLINIIDQIHEEGFQCSLDDFGSGYSSLNMLKEIKVDTLKLDRAFFSSPNADNIAENHIIESIVNLTKKLNMNSISEGVETILQMDYLKKINCDMIQGYVFSKPLPQEIFEKMTFGKTLEETSMDSFVK</sequence>
<dbReference type="PROSITE" id="PS50883">
    <property type="entry name" value="EAL"/>
    <property type="match status" value="1"/>
</dbReference>
<gene>
    <name evidence="9" type="primary">cph2_5</name>
    <name evidence="9" type="ORF">SAMEA1710456_01954</name>
</gene>
<evidence type="ECO:0000256" key="3">
    <source>
        <dbReference type="ARBA" id="ARBA00022692"/>
    </source>
</evidence>
<evidence type="ECO:0000256" key="4">
    <source>
        <dbReference type="ARBA" id="ARBA00022989"/>
    </source>
</evidence>
<dbReference type="PANTHER" id="PTHR33121:SF70">
    <property type="entry name" value="SIGNALING PROTEIN YKOW"/>
    <property type="match status" value="1"/>
</dbReference>
<feature type="transmembrane region" description="Helical" evidence="6">
    <location>
        <begin position="289"/>
        <end position="309"/>
    </location>
</feature>
<evidence type="ECO:0000256" key="6">
    <source>
        <dbReference type="SAM" id="Phobius"/>
    </source>
</evidence>
<comment type="caution">
    <text evidence="9">The sequence shown here is derived from an EMBL/GenBank/DDBJ whole genome shotgun (WGS) entry which is preliminary data.</text>
</comment>
<dbReference type="InterPro" id="IPR050706">
    <property type="entry name" value="Cyclic-di-GMP_PDE-like"/>
</dbReference>
<keyword evidence="2" id="KW-1003">Cell membrane</keyword>
<evidence type="ECO:0000259" key="7">
    <source>
        <dbReference type="PROSITE" id="PS50883"/>
    </source>
</evidence>
<evidence type="ECO:0000256" key="1">
    <source>
        <dbReference type="ARBA" id="ARBA00004651"/>
    </source>
</evidence>
<evidence type="ECO:0000313" key="9">
    <source>
        <dbReference type="EMBL" id="VFD54465.1"/>
    </source>
</evidence>
<dbReference type="CDD" id="cd01948">
    <property type="entry name" value="EAL"/>
    <property type="match status" value="1"/>
</dbReference>
<protein>
    <submittedName>
        <fullName evidence="9">Signaling protein</fullName>
    </submittedName>
</protein>
<dbReference type="InterPro" id="IPR000160">
    <property type="entry name" value="GGDEF_dom"/>
</dbReference>
<proteinExistence type="predicted"/>
<dbReference type="InterPro" id="IPR035919">
    <property type="entry name" value="EAL_sf"/>
</dbReference>
<feature type="domain" description="EAL" evidence="7">
    <location>
        <begin position="494"/>
        <end position="749"/>
    </location>
</feature>
<dbReference type="RefSeq" id="WP_003422707.1">
    <property type="nucleotide sequence ID" value="NZ_BEHB01000011.1"/>
</dbReference>
<feature type="transmembrane region" description="Helical" evidence="6">
    <location>
        <begin position="12"/>
        <end position="32"/>
    </location>
</feature>
<reference evidence="9 10" key="1">
    <citation type="submission" date="2019-02" db="EMBL/GenBank/DDBJ databases">
        <authorList>
            <consortium name="Pathogen Informatics"/>
        </authorList>
    </citation>
    <scope>NUCLEOTIDE SEQUENCE [LARGE SCALE GENOMIC DNA]</scope>
    <source>
        <strain evidence="9 10">078GUE027</strain>
    </source>
</reference>
<keyword evidence="3 6" id="KW-0812">Transmembrane</keyword>
<dbReference type="Pfam" id="PF00990">
    <property type="entry name" value="GGDEF"/>
    <property type="match status" value="1"/>
</dbReference>
<dbReference type="InterPro" id="IPR001633">
    <property type="entry name" value="EAL_dom"/>
</dbReference>
<dbReference type="Gene3D" id="3.30.450.20">
    <property type="entry name" value="PAS domain"/>
    <property type="match status" value="1"/>
</dbReference>
<dbReference type="Proteomes" id="UP000346772">
    <property type="component" value="Unassembled WGS sequence"/>
</dbReference>
<dbReference type="PROSITE" id="PS50887">
    <property type="entry name" value="GGDEF"/>
    <property type="match status" value="1"/>
</dbReference>